<evidence type="ECO:0000256" key="2">
    <source>
        <dbReference type="ARBA" id="ARBA00022649"/>
    </source>
</evidence>
<keyword evidence="8" id="KW-1185">Reference proteome</keyword>
<gene>
    <name evidence="7" type="ORF">ESW18_04270</name>
</gene>
<protein>
    <recommendedName>
        <fullName evidence="6">Putative mRNA interferase YoeB</fullName>
    </recommendedName>
</protein>
<comment type="similarity">
    <text evidence="1">Belongs to the YoeB family.</text>
</comment>
<dbReference type="Proteomes" id="UP000321927">
    <property type="component" value="Unassembled WGS sequence"/>
</dbReference>
<dbReference type="SUPFAM" id="SSF143011">
    <property type="entry name" value="RelE-like"/>
    <property type="match status" value="1"/>
</dbReference>
<dbReference type="Pfam" id="PF06769">
    <property type="entry name" value="YoeB_toxin"/>
    <property type="match status" value="1"/>
</dbReference>
<dbReference type="InterPro" id="IPR009614">
    <property type="entry name" value="YoeB_toxin"/>
</dbReference>
<evidence type="ECO:0000313" key="7">
    <source>
        <dbReference type="EMBL" id="TXD79503.1"/>
    </source>
</evidence>
<evidence type="ECO:0000256" key="4">
    <source>
        <dbReference type="ARBA" id="ARBA00022759"/>
    </source>
</evidence>
<evidence type="ECO:0000256" key="6">
    <source>
        <dbReference type="ARBA" id="ARBA00030388"/>
    </source>
</evidence>
<evidence type="ECO:0000256" key="5">
    <source>
        <dbReference type="ARBA" id="ARBA00022801"/>
    </source>
</evidence>
<dbReference type="InterPro" id="IPR035093">
    <property type="entry name" value="RelE/ParE_toxin_dom_sf"/>
</dbReference>
<keyword evidence="3" id="KW-0540">Nuclease</keyword>
<name>A0ABY3HSG4_9BACT</name>
<comment type="caution">
    <text evidence="7">The sequence shown here is derived from an EMBL/GenBank/DDBJ whole genome shotgun (WGS) entry which is preliminary data.</text>
</comment>
<sequence length="59" mass="6905">MLENKGIRPLGKPDFNSFISHFIQHSETGTGKPDRLKNNYSGFWSRRINLEHRLVYSVD</sequence>
<dbReference type="Gene3D" id="3.30.2310.20">
    <property type="entry name" value="RelE-like"/>
    <property type="match status" value="1"/>
</dbReference>
<evidence type="ECO:0000256" key="3">
    <source>
        <dbReference type="ARBA" id="ARBA00022722"/>
    </source>
</evidence>
<keyword evidence="5" id="KW-0378">Hydrolase</keyword>
<proteinExistence type="inferred from homology"/>
<evidence type="ECO:0000256" key="1">
    <source>
        <dbReference type="ARBA" id="ARBA00008172"/>
    </source>
</evidence>
<keyword evidence="4" id="KW-0255">Endonuclease</keyword>
<dbReference type="EMBL" id="VORV01000002">
    <property type="protein sequence ID" value="TXD79503.1"/>
    <property type="molecule type" value="Genomic_DNA"/>
</dbReference>
<evidence type="ECO:0000313" key="8">
    <source>
        <dbReference type="Proteomes" id="UP000321927"/>
    </source>
</evidence>
<dbReference type="PANTHER" id="PTHR38039">
    <property type="entry name" value="TOXIN YOEB"/>
    <property type="match status" value="1"/>
</dbReference>
<reference evidence="7 8" key="1">
    <citation type="submission" date="2019-08" db="EMBL/GenBank/DDBJ databases">
        <title>Genome of Algoriphagus ratkowskyi IC026.</title>
        <authorList>
            <person name="Bowman J.P."/>
        </authorList>
    </citation>
    <scope>NUCLEOTIDE SEQUENCE [LARGE SCALE GENOMIC DNA]</scope>
    <source>
        <strain evidence="7 8">IC026</strain>
    </source>
</reference>
<keyword evidence="2" id="KW-1277">Toxin-antitoxin system</keyword>
<organism evidence="7 8">
    <name type="scientific">Algoriphagus ratkowskyi</name>
    <dbReference type="NCBI Taxonomy" id="57028"/>
    <lineage>
        <taxon>Bacteria</taxon>
        <taxon>Pseudomonadati</taxon>
        <taxon>Bacteroidota</taxon>
        <taxon>Cytophagia</taxon>
        <taxon>Cytophagales</taxon>
        <taxon>Cyclobacteriaceae</taxon>
        <taxon>Algoriphagus</taxon>
    </lineage>
</organism>
<accession>A0ABY3HSG4</accession>
<dbReference type="PANTHER" id="PTHR38039:SF1">
    <property type="entry name" value="TOXIN YOEB"/>
    <property type="match status" value="1"/>
</dbReference>